<protein>
    <submittedName>
        <fullName evidence="1">Uncharacterized protein</fullName>
    </submittedName>
</protein>
<dbReference type="Proteomes" id="UP001155840">
    <property type="component" value="Unassembled WGS sequence"/>
</dbReference>
<name>A0AA43ZHP8_9HYPH</name>
<sequence>MNEDQISDHRRTPGVQLENADREACGLSHVMEDAPLRIVVMIDPFWTSDQGSREMGCTAADGPGAGASMLAWVGFAEIRTETAKPRHLGEWVHRCYRTDVDDGRRGLSAAGGYITVSC</sequence>
<keyword evidence="2" id="KW-1185">Reference proteome</keyword>
<evidence type="ECO:0000313" key="1">
    <source>
        <dbReference type="EMBL" id="NHT77235.1"/>
    </source>
</evidence>
<organism evidence="1 2">
    <name type="scientific">Ferranicluibacter rubi</name>
    <dbReference type="NCBI Taxonomy" id="2715133"/>
    <lineage>
        <taxon>Bacteria</taxon>
        <taxon>Pseudomonadati</taxon>
        <taxon>Pseudomonadota</taxon>
        <taxon>Alphaproteobacteria</taxon>
        <taxon>Hyphomicrobiales</taxon>
        <taxon>Rhizobiaceae</taxon>
        <taxon>Ferranicluibacter</taxon>
    </lineage>
</organism>
<dbReference type="EMBL" id="JAANCM010000008">
    <property type="protein sequence ID" value="NHT77235.1"/>
    <property type="molecule type" value="Genomic_DNA"/>
</dbReference>
<accession>A0AA43ZHP8</accession>
<gene>
    <name evidence="1" type="ORF">G8E10_16095</name>
</gene>
<dbReference type="AlphaFoldDB" id="A0AA43ZHP8"/>
<proteinExistence type="predicted"/>
<comment type="caution">
    <text evidence="1">The sequence shown here is derived from an EMBL/GenBank/DDBJ whole genome shotgun (WGS) entry which is preliminary data.</text>
</comment>
<dbReference type="RefSeq" id="WP_132664949.1">
    <property type="nucleotide sequence ID" value="NZ_JAANCM010000008.1"/>
</dbReference>
<evidence type="ECO:0000313" key="2">
    <source>
        <dbReference type="Proteomes" id="UP001155840"/>
    </source>
</evidence>
<reference evidence="1" key="1">
    <citation type="submission" date="2020-03" db="EMBL/GenBank/DDBJ databases">
        <title>Ferranicluibacter endophyticum gen. nov., sp. nov., a new genus isolated from Rubus ulmifolius Schott. stem.</title>
        <authorList>
            <person name="Roca-Couso R."/>
            <person name="Flores-Felix J.D."/>
            <person name="Igual J.M."/>
            <person name="Rivas R."/>
        </authorList>
    </citation>
    <scope>NUCLEOTIDE SEQUENCE</scope>
    <source>
        <strain evidence="1">CRRU44</strain>
    </source>
</reference>